<keyword evidence="24" id="KW-1185">Reference proteome</keyword>
<keyword evidence="5" id="KW-0493">Microtubule</keyword>
<protein>
    <recommendedName>
        <fullName evidence="17">plus-end-directed kinesin ATPase</fullName>
        <ecNumber evidence="17">5.6.1.3</ecNumber>
    </recommendedName>
</protein>
<dbReference type="SMART" id="SM00233">
    <property type="entry name" value="PH"/>
    <property type="match status" value="1"/>
</dbReference>
<dbReference type="GO" id="GO:0005874">
    <property type="term" value="C:microtubule"/>
    <property type="evidence" value="ECO:0007669"/>
    <property type="project" value="UniProtKB-KW"/>
</dbReference>
<keyword evidence="12" id="KW-0206">Cytoskeleton</keyword>
<reference evidence="23" key="3">
    <citation type="submission" date="2025-09" db="UniProtKB">
        <authorList>
            <consortium name="Ensembl"/>
        </authorList>
    </citation>
    <scope>IDENTIFICATION</scope>
</reference>
<feature type="binding site" evidence="18">
    <location>
        <begin position="96"/>
        <end position="103"/>
    </location>
    <ligand>
        <name>ATP</name>
        <dbReference type="ChEBI" id="CHEBI:30616"/>
    </ligand>
</feature>
<dbReference type="PROSITE" id="PS50006">
    <property type="entry name" value="FHA_DOMAIN"/>
    <property type="match status" value="1"/>
</dbReference>
<feature type="domain" description="PH" evidence="20">
    <location>
        <begin position="1560"/>
        <end position="1658"/>
    </location>
</feature>
<keyword evidence="13" id="KW-0413">Isomerase</keyword>
<evidence type="ECO:0000256" key="4">
    <source>
        <dbReference type="ARBA" id="ARBA00022553"/>
    </source>
</evidence>
<dbReference type="InterPro" id="IPR049780">
    <property type="entry name" value="PH_KIFIA_KIFIB"/>
</dbReference>
<organism evidence="23 24">
    <name type="scientific">Scleropages formosus</name>
    <name type="common">Asian bonytongue</name>
    <name type="synonym">Osteoglossum formosum</name>
    <dbReference type="NCBI Taxonomy" id="113540"/>
    <lineage>
        <taxon>Eukaryota</taxon>
        <taxon>Metazoa</taxon>
        <taxon>Chordata</taxon>
        <taxon>Craniata</taxon>
        <taxon>Vertebrata</taxon>
        <taxon>Euteleostomi</taxon>
        <taxon>Actinopterygii</taxon>
        <taxon>Neopterygii</taxon>
        <taxon>Teleostei</taxon>
        <taxon>Osteoglossocephala</taxon>
        <taxon>Osteoglossomorpha</taxon>
        <taxon>Osteoglossiformes</taxon>
        <taxon>Osteoglossidae</taxon>
        <taxon>Scleropages</taxon>
    </lineage>
</organism>
<dbReference type="Gene3D" id="2.60.200.20">
    <property type="match status" value="1"/>
</dbReference>
<evidence type="ECO:0000256" key="14">
    <source>
        <dbReference type="ARBA" id="ARBA00023329"/>
    </source>
</evidence>
<evidence type="ECO:0000256" key="13">
    <source>
        <dbReference type="ARBA" id="ARBA00023235"/>
    </source>
</evidence>
<dbReference type="PROSITE" id="PS50067">
    <property type="entry name" value="KINESIN_MOTOR_2"/>
    <property type="match status" value="1"/>
</dbReference>
<proteinExistence type="inferred from homology"/>
<evidence type="ECO:0000259" key="22">
    <source>
        <dbReference type="PROSITE" id="PS50067"/>
    </source>
</evidence>
<dbReference type="InterPro" id="IPR008984">
    <property type="entry name" value="SMAD_FHA_dom_sf"/>
</dbReference>
<evidence type="ECO:0000256" key="16">
    <source>
        <dbReference type="ARBA" id="ARBA00050273"/>
    </source>
</evidence>
<feature type="domain" description="Kinesin motor" evidence="22">
    <location>
        <begin position="5"/>
        <end position="348"/>
    </location>
</feature>
<dbReference type="InterPro" id="IPR022140">
    <property type="entry name" value="Kinesin-like_KIF1-typ"/>
</dbReference>
<reference evidence="23" key="2">
    <citation type="submission" date="2025-08" db="UniProtKB">
        <authorList>
            <consortium name="Ensembl"/>
        </authorList>
    </citation>
    <scope>IDENTIFICATION</scope>
</reference>
<evidence type="ECO:0000256" key="3">
    <source>
        <dbReference type="ARBA" id="ARBA00022490"/>
    </source>
</evidence>
<dbReference type="Pfam" id="PF00498">
    <property type="entry name" value="FHA"/>
    <property type="match status" value="1"/>
</dbReference>
<dbReference type="CDD" id="cd01365">
    <property type="entry name" value="KISc_KIF1A_KIF1B"/>
    <property type="match status" value="1"/>
</dbReference>
<dbReference type="FunFam" id="2.30.29.30:FF:000023">
    <property type="entry name" value="Kinesin family member 1B"/>
    <property type="match status" value="1"/>
</dbReference>
<dbReference type="Pfam" id="PF12473">
    <property type="entry name" value="DUF3694"/>
    <property type="match status" value="1"/>
</dbReference>
<dbReference type="InterPro" id="IPR011993">
    <property type="entry name" value="PH-like_dom_sf"/>
</dbReference>
<dbReference type="PANTHER" id="PTHR47117">
    <property type="entry name" value="STAR-RELATED LIPID TRANSFER PROTEIN 9"/>
    <property type="match status" value="1"/>
</dbReference>
<evidence type="ECO:0000256" key="9">
    <source>
        <dbReference type="ARBA" id="ARBA00023054"/>
    </source>
</evidence>
<dbReference type="Pfam" id="PF12423">
    <property type="entry name" value="KIF1B"/>
    <property type="match status" value="1"/>
</dbReference>
<dbReference type="InterPro" id="IPR022164">
    <property type="entry name" value="Kinesin-like"/>
</dbReference>
<dbReference type="SMART" id="SM00129">
    <property type="entry name" value="KISc"/>
    <property type="match status" value="1"/>
</dbReference>
<dbReference type="GO" id="GO:0008574">
    <property type="term" value="F:plus-end-directed microtubule motor activity"/>
    <property type="evidence" value="ECO:0007669"/>
    <property type="project" value="UniProtKB-EC"/>
</dbReference>
<dbReference type="CDD" id="cd01233">
    <property type="entry name" value="PH_KIFIA_KIFIB"/>
    <property type="match status" value="1"/>
</dbReference>
<dbReference type="PROSITE" id="PS00411">
    <property type="entry name" value="KINESIN_MOTOR_1"/>
    <property type="match status" value="1"/>
</dbReference>
<dbReference type="InterPro" id="IPR019821">
    <property type="entry name" value="Kinesin_motor_CS"/>
</dbReference>
<dbReference type="Ensembl" id="ENSSFOT00015051991.1">
    <property type="protein sequence ID" value="ENSSFOP00015045457.1"/>
    <property type="gene ID" value="ENSSFOG00015019003.2"/>
</dbReference>
<evidence type="ECO:0000256" key="12">
    <source>
        <dbReference type="ARBA" id="ARBA00023212"/>
    </source>
</evidence>
<dbReference type="Gene3D" id="3.40.850.10">
    <property type="entry name" value="Kinesin motor domain"/>
    <property type="match status" value="1"/>
</dbReference>
<keyword evidence="11 18" id="KW-0505">Motor protein</keyword>
<dbReference type="GO" id="GO:0005524">
    <property type="term" value="F:ATP binding"/>
    <property type="evidence" value="ECO:0007669"/>
    <property type="project" value="UniProtKB-UniRule"/>
</dbReference>
<evidence type="ECO:0000256" key="19">
    <source>
        <dbReference type="SAM" id="Coils"/>
    </source>
</evidence>
<evidence type="ECO:0000313" key="24">
    <source>
        <dbReference type="Proteomes" id="UP000694397"/>
    </source>
</evidence>
<accession>A0A8C9T5D7</accession>
<keyword evidence="14" id="KW-0968">Cytoplasmic vesicle</keyword>
<dbReference type="GO" id="GO:0045202">
    <property type="term" value="C:synapse"/>
    <property type="evidence" value="ECO:0007669"/>
    <property type="project" value="UniProtKB-SubCell"/>
</dbReference>
<gene>
    <name evidence="23" type="primary">KIF1A</name>
    <name evidence="23" type="synonym">LOC108921460</name>
</gene>
<dbReference type="Gene3D" id="6.10.250.2520">
    <property type="match status" value="1"/>
</dbReference>
<evidence type="ECO:0000256" key="15">
    <source>
        <dbReference type="ARBA" id="ARBA00034103"/>
    </source>
</evidence>
<keyword evidence="8" id="KW-0770">Synapse</keyword>
<dbReference type="InterPro" id="IPR001752">
    <property type="entry name" value="Kinesin_motor_dom"/>
</dbReference>
<feature type="coiled-coil region" evidence="19">
    <location>
        <begin position="447"/>
        <end position="474"/>
    </location>
</feature>
<keyword evidence="3" id="KW-0963">Cytoplasm</keyword>
<dbReference type="PRINTS" id="PR00380">
    <property type="entry name" value="KINESINHEAVY"/>
</dbReference>
<dbReference type="PANTHER" id="PTHR47117:SF2">
    <property type="entry name" value="KINESIN-LIKE PROTEIN KIF1A ISOFORM X1"/>
    <property type="match status" value="1"/>
</dbReference>
<dbReference type="EC" id="5.6.1.3" evidence="17"/>
<keyword evidence="7 18" id="KW-0067">ATP-binding</keyword>
<dbReference type="InterPro" id="IPR000253">
    <property type="entry name" value="FHA_dom"/>
</dbReference>
<dbReference type="SMART" id="SM00240">
    <property type="entry name" value="FHA"/>
    <property type="match status" value="1"/>
</dbReference>
<evidence type="ECO:0000259" key="20">
    <source>
        <dbReference type="PROSITE" id="PS50003"/>
    </source>
</evidence>
<evidence type="ECO:0000313" key="23">
    <source>
        <dbReference type="Ensembl" id="ENSSFOP00015045457.1"/>
    </source>
</evidence>
<evidence type="ECO:0000256" key="6">
    <source>
        <dbReference type="ARBA" id="ARBA00022741"/>
    </source>
</evidence>
<evidence type="ECO:0000259" key="21">
    <source>
        <dbReference type="PROSITE" id="PS50006"/>
    </source>
</evidence>
<dbReference type="InterPro" id="IPR001849">
    <property type="entry name" value="PH_domain"/>
</dbReference>
<keyword evidence="9 19" id="KW-0175">Coiled coil</keyword>
<evidence type="ECO:0000256" key="5">
    <source>
        <dbReference type="ARBA" id="ARBA00022701"/>
    </source>
</evidence>
<dbReference type="Proteomes" id="UP000694397">
    <property type="component" value="Chromosome 25"/>
</dbReference>
<dbReference type="GO" id="GO:0008017">
    <property type="term" value="F:microtubule binding"/>
    <property type="evidence" value="ECO:0007669"/>
    <property type="project" value="InterPro"/>
</dbReference>
<evidence type="ECO:0000256" key="18">
    <source>
        <dbReference type="PROSITE-ProRule" id="PRU00283"/>
    </source>
</evidence>
<dbReference type="InterPro" id="IPR027417">
    <property type="entry name" value="P-loop_NTPase"/>
</dbReference>
<dbReference type="CDD" id="cd22726">
    <property type="entry name" value="FHA_KIF1A"/>
    <property type="match status" value="1"/>
</dbReference>
<dbReference type="SUPFAM" id="SSF50729">
    <property type="entry name" value="PH domain-like"/>
    <property type="match status" value="1"/>
</dbReference>
<sequence>MAGASVKVAVRVRPFNSREMGKESKCIIQMSGNTTTIINPKQPKETKSFNFDFSYWSHTSPEDTNYASQQQVYRDIGEEMLLHAFEGYNVCIFAYGQTGAGKSYTMMGKQEPGQQGIIPQLCEDLFTKINDNDDNSMSYSVEVSYMEIYCERVRDLLNPKNKGNLRVREHPLMGPYVEDLSKLAVTSYNDIQDLMDSGNKARTVAATNMNETSSRSHAVFNIIFTQKRHDADTDNTSEKVSKISLVDLAGSERADSTGAKGTRLKEGANINKSLTTLGKVISALAEVNKKKKKVESFIPYRDSVLTWLLRENLGGNSRTAMVAALSPADINYDETLSTLRYADRAKQIRCNAVINEDPNNRLVRELKEEVSRLKELLYAQGLGDIIENLPDYKNQINSLPAVSQRGHLSTVTNAMTGMSPSPSLSALSSRAGSISNLHDRIMFSPASEEAIERLKETEKIIAELNETWEEKLRRTEAIRMEREALLAEMGVAMREDGGTLGVFSPKKTPHLVNLNEDPLMSECLLYYIKDGITRVGREDASSRQDIVLSGHFIKDEHCTFTSTAGATGEVTVILEPCEGAETYVNGKRVTEPTVLRSGNRIILGKSHVFRFNHPEQARQERERTPCAETPMEPVDWAFAQRELLEKQGIDMKVEMEQRYGTTCNNPFISWHTTDYESKLEALQKQVDSRYYPETTEEEEEPEEEVQWTEREMELALWAFRKWRWYQFTSLRDLLWGNAIFLKEANAISVELKKKVQFQFVLLTDTLYSPLPPDLLPPEAVKDREKRPFPRTIVAVEVQDQKNGAIHYWTLEKLRQRLELMREMYDRAAEVPSSAIEDCDNVLTGGDPFYDRFPWFRLVGSTPIFNTCMSERMTDLTPSPTFSDPDSDITELADERHDGKVVAEVEGEEAQLEELEDLDDEIFLDDPCSELGGDEGECCPGSSEGQDPFYDRSPLFSVVGRAFVYLSNLLYPVPLVHRVAIVSEKGDVKGFLRVAVQAISADEEAPDYGSGVRQSGTAKISFEDQQFEKSCPLGLSRSGTSQEELRIVEGQGQSTDFEELDSPVKAIQDGPVDGFLDHLRIGSIFTFRVTVLQASSISAEYADIFCQFNFIHRHDEAFSTEPLKNTGRGPPLGFYHVQNIAVEVTKSFVEYIKTQPIVFEVFGHYQKQPFPPQCKDLMSPLRPARRQFPRVMPLSKPVPATKLSTLTRPTAGPCHCKYDVMVFFEICELEANGDYIPAMVDHRGGMPCHGTFMLHQGIQRRITVTIVHETGRDIEWKEVRELVVGRIRNTPEADETIIDPNILSLNILSSGYIRPSQDDRTFYRFEAAWDSSMHNSLLLNRVTPYGEKIYMTLSAYLEMESCTQPAVITKDFCMVFYSRDARLPASRSIRSLFGSVSLKASESNRVTGVYELSLCHLADAGSPGMQRRRRRVLDTSVAYVRGEENLAGWRPRSDSLILDHQWELEKLSLLQEVGGFLHLYLFVLWCPFFRHSSVMIVRCLRLLTHTFNRDYSPVCVSASESKVSLISSAFQAFRCLWCLNNREFFSLPHSLGDALCVGSPIVSKKGYLNFLEPHTNGWVKRYVVVRRPYVYIYNSEKDSVERAILNLSSAQVEYSEDQQAMLKTPNTFAVCTEHRGILLQAGNDKEMHDWLYAFNPLLAGSIR</sequence>
<dbReference type="GeneTree" id="ENSGT00940000156474"/>
<evidence type="ECO:0000256" key="7">
    <source>
        <dbReference type="ARBA" id="ARBA00022840"/>
    </source>
</evidence>
<evidence type="ECO:0000256" key="10">
    <source>
        <dbReference type="ARBA" id="ARBA00023136"/>
    </source>
</evidence>
<dbReference type="InterPro" id="IPR036961">
    <property type="entry name" value="Kinesin_motor_dom_sf"/>
</dbReference>
<dbReference type="FunFam" id="3.40.850.10:FF:000004">
    <property type="entry name" value="Kinesin-like protein isoform 2"/>
    <property type="match status" value="1"/>
</dbReference>
<evidence type="ECO:0000256" key="8">
    <source>
        <dbReference type="ARBA" id="ARBA00023018"/>
    </source>
</evidence>
<comment type="similarity">
    <text evidence="18">Belongs to the TRAFAC class myosin-kinesin ATPase superfamily. Kinesin family.</text>
</comment>
<dbReference type="GO" id="GO:0030658">
    <property type="term" value="C:transport vesicle membrane"/>
    <property type="evidence" value="ECO:0007669"/>
    <property type="project" value="UniProtKB-SubCell"/>
</dbReference>
<dbReference type="Pfam" id="PF16183">
    <property type="entry name" value="Kinesin_assoc"/>
    <property type="match status" value="1"/>
</dbReference>
<name>A0A8C9T5D7_SCLFO</name>
<dbReference type="InterPro" id="IPR032405">
    <property type="entry name" value="Kinesin_assoc"/>
</dbReference>
<keyword evidence="6 18" id="KW-0547">Nucleotide-binding</keyword>
<dbReference type="FunFam" id="2.60.200.20:FF:000001">
    <property type="entry name" value="Kinesin family member 1B"/>
    <property type="match status" value="1"/>
</dbReference>
<dbReference type="InterPro" id="IPR049779">
    <property type="entry name" value="FHA_KIF1A"/>
</dbReference>
<dbReference type="PROSITE" id="PS50003">
    <property type="entry name" value="PH_DOMAIN"/>
    <property type="match status" value="1"/>
</dbReference>
<dbReference type="Pfam" id="PF00169">
    <property type="entry name" value="PH"/>
    <property type="match status" value="1"/>
</dbReference>
<evidence type="ECO:0000256" key="17">
    <source>
        <dbReference type="ARBA" id="ARBA00066390"/>
    </source>
</evidence>
<dbReference type="SUPFAM" id="SSF52540">
    <property type="entry name" value="P-loop containing nucleoside triphosphate hydrolases"/>
    <property type="match status" value="1"/>
</dbReference>
<dbReference type="Pfam" id="PF00225">
    <property type="entry name" value="Kinesin"/>
    <property type="match status" value="1"/>
</dbReference>
<dbReference type="GO" id="GO:0010970">
    <property type="term" value="P:transport along microtubule"/>
    <property type="evidence" value="ECO:0007669"/>
    <property type="project" value="UniProtKB-ARBA"/>
</dbReference>
<dbReference type="SUPFAM" id="SSF49879">
    <property type="entry name" value="SMAD/FHA domain"/>
    <property type="match status" value="1"/>
</dbReference>
<feature type="domain" description="FHA" evidence="21">
    <location>
        <begin position="533"/>
        <end position="589"/>
    </location>
</feature>
<keyword evidence="4" id="KW-0597">Phosphoprotein</keyword>
<comment type="subcellular location">
    <subcellularLocation>
        <location evidence="1">Cytoplasm</location>
        <location evidence="1">Cytoskeleton</location>
    </subcellularLocation>
    <subcellularLocation>
        <location evidence="2">Cytoplasmic vesicle</location>
        <location evidence="2">Secretory vesicle membrane</location>
    </subcellularLocation>
    <subcellularLocation>
        <location evidence="15">Synapse</location>
    </subcellularLocation>
</comment>
<keyword evidence="10" id="KW-0472">Membrane</keyword>
<dbReference type="Gene3D" id="2.30.29.30">
    <property type="entry name" value="Pleckstrin-homology domain (PH domain)/Phosphotyrosine-binding domain (PTB)"/>
    <property type="match status" value="1"/>
</dbReference>
<evidence type="ECO:0000256" key="11">
    <source>
        <dbReference type="ARBA" id="ARBA00023175"/>
    </source>
</evidence>
<comment type="catalytic activity">
    <reaction evidence="16">
        <text>ATP + H2O + a kinesin associated with a microtubule at position (n) = ADP + phosphate a kinesin associated with a microtubule at position (n+1, toward the plus end).</text>
        <dbReference type="EC" id="5.6.1.3"/>
    </reaction>
</comment>
<reference evidence="23 24" key="1">
    <citation type="submission" date="2019-04" db="EMBL/GenBank/DDBJ databases">
        <authorList>
            <consortium name="Wellcome Sanger Institute Data Sharing"/>
        </authorList>
    </citation>
    <scope>NUCLEOTIDE SEQUENCE [LARGE SCALE GENOMIC DNA]</scope>
</reference>
<evidence type="ECO:0000256" key="1">
    <source>
        <dbReference type="ARBA" id="ARBA00004245"/>
    </source>
</evidence>
<evidence type="ECO:0000256" key="2">
    <source>
        <dbReference type="ARBA" id="ARBA00004250"/>
    </source>
</evidence>